<keyword evidence="2" id="KW-1185">Reference proteome</keyword>
<dbReference type="Ensembl" id="ENSHCOT00000017188.1">
    <property type="protein sequence ID" value="ENSHCOP00000010701.1"/>
    <property type="gene ID" value="ENSHCOG00000013359.1"/>
</dbReference>
<proteinExistence type="predicted"/>
<evidence type="ECO:0008006" key="3">
    <source>
        <dbReference type="Google" id="ProtNLM"/>
    </source>
</evidence>
<organism evidence="1 2">
    <name type="scientific">Hippocampus comes</name>
    <name type="common">Tiger tail seahorse</name>
    <dbReference type="NCBI Taxonomy" id="109280"/>
    <lineage>
        <taxon>Eukaryota</taxon>
        <taxon>Metazoa</taxon>
        <taxon>Chordata</taxon>
        <taxon>Craniata</taxon>
        <taxon>Vertebrata</taxon>
        <taxon>Euteleostomi</taxon>
        <taxon>Actinopterygii</taxon>
        <taxon>Neopterygii</taxon>
        <taxon>Teleostei</taxon>
        <taxon>Neoteleostei</taxon>
        <taxon>Acanthomorphata</taxon>
        <taxon>Syngnathiaria</taxon>
        <taxon>Syngnathiformes</taxon>
        <taxon>Syngnathoidei</taxon>
        <taxon>Syngnathidae</taxon>
        <taxon>Hippocampus</taxon>
    </lineage>
</organism>
<dbReference type="GeneTree" id="ENSGT00990000205093"/>
<dbReference type="Proteomes" id="UP000264820">
    <property type="component" value="Unplaced"/>
</dbReference>
<reference evidence="1" key="2">
    <citation type="submission" date="2025-09" db="UniProtKB">
        <authorList>
            <consortium name="Ensembl"/>
        </authorList>
    </citation>
    <scope>IDENTIFICATION</scope>
</reference>
<dbReference type="AlphaFoldDB" id="A0A3Q2YBS2"/>
<dbReference type="STRING" id="109280.ENSHCOP00000010701"/>
<evidence type="ECO:0000313" key="2">
    <source>
        <dbReference type="Proteomes" id="UP000264820"/>
    </source>
</evidence>
<protein>
    <recommendedName>
        <fullName evidence="3">HTH psq-type domain-containing protein</fullName>
    </recommendedName>
</protein>
<sequence length="96" mass="11333">MRIGKSSCEPKQKRKIMTVNEKLDNLLDMFKAGHNYTYVALHYRLNESTVHCMKKDELKIRNTASISFSKDTKRVMTSLWTSDYWEKKVMALLNKD</sequence>
<reference evidence="1" key="1">
    <citation type="submission" date="2025-08" db="UniProtKB">
        <authorList>
            <consortium name="Ensembl"/>
        </authorList>
    </citation>
    <scope>IDENTIFICATION</scope>
</reference>
<name>A0A3Q2YBS2_HIPCM</name>
<evidence type="ECO:0000313" key="1">
    <source>
        <dbReference type="Ensembl" id="ENSHCOP00000010701.1"/>
    </source>
</evidence>
<accession>A0A3Q2YBS2</accession>